<evidence type="ECO:0000313" key="2">
    <source>
        <dbReference type="Proteomes" id="UP000257016"/>
    </source>
</evidence>
<reference evidence="1 2" key="1">
    <citation type="submission" date="2018-01" db="EMBL/GenBank/DDBJ databases">
        <authorList>
            <person name="Clerissi C."/>
        </authorList>
    </citation>
    <scope>NUCLEOTIDE SEQUENCE [LARGE SCALE GENOMIC DNA]</scope>
    <source>
        <strain evidence="1">Cupriavidus taiwanensis LMG 19430</strain>
    </source>
</reference>
<protein>
    <submittedName>
        <fullName evidence="1">Uncharacterized protein</fullName>
    </submittedName>
</protein>
<proteinExistence type="predicted"/>
<organism evidence="1 2">
    <name type="scientific">Cupriavidus taiwanensis</name>
    <dbReference type="NCBI Taxonomy" id="164546"/>
    <lineage>
        <taxon>Bacteria</taxon>
        <taxon>Pseudomonadati</taxon>
        <taxon>Pseudomonadota</taxon>
        <taxon>Betaproteobacteria</taxon>
        <taxon>Burkholderiales</taxon>
        <taxon>Burkholderiaceae</taxon>
        <taxon>Cupriavidus</taxon>
    </lineage>
</organism>
<evidence type="ECO:0000313" key="1">
    <source>
        <dbReference type="EMBL" id="SOY42241.1"/>
    </source>
</evidence>
<dbReference type="EMBL" id="OFSN01000001">
    <property type="protein sequence ID" value="SOY42241.1"/>
    <property type="molecule type" value="Genomic_DNA"/>
</dbReference>
<gene>
    <name evidence="1" type="ORF">CBM2586_A11794</name>
</gene>
<dbReference type="Proteomes" id="UP000257016">
    <property type="component" value="Unassembled WGS sequence"/>
</dbReference>
<name>A0A975WT90_9BURK</name>
<accession>A0A975WT90</accession>
<sequence length="57" mass="6478">MAPESRGRVRNRAWMCGDGARHGVASVEQSFAFCLTTDTNGQPLSFLHRNRTLWRKT</sequence>
<comment type="caution">
    <text evidence="1">The sequence shown here is derived from an EMBL/GenBank/DDBJ whole genome shotgun (WGS) entry which is preliminary data.</text>
</comment>
<dbReference type="AlphaFoldDB" id="A0A975WT90"/>